<dbReference type="EMBL" id="KQ965760">
    <property type="protein sequence ID" value="KXS15664.1"/>
    <property type="molecule type" value="Genomic_DNA"/>
</dbReference>
<gene>
    <name evidence="1" type="ORF">M427DRAFT_56506</name>
</gene>
<sequence>MGTTRLIQTIQLRGLMKLLTLGNWKQPWLVSRNSQSLHGSTEHYCLPHFASKAPQRSVYGNPGTRFPTRTTCKVVRLSARSHHVERFLYLTTFLLYPTLTNVM</sequence>
<keyword evidence="2" id="KW-1185">Reference proteome</keyword>
<dbReference type="Proteomes" id="UP000070544">
    <property type="component" value="Unassembled WGS sequence"/>
</dbReference>
<reference evidence="1 2" key="1">
    <citation type="journal article" date="2015" name="Genome Biol. Evol.">
        <title>Phylogenomic analyses indicate that early fungi evolved digesting cell walls of algal ancestors of land plants.</title>
        <authorList>
            <person name="Chang Y."/>
            <person name="Wang S."/>
            <person name="Sekimoto S."/>
            <person name="Aerts A.L."/>
            <person name="Choi C."/>
            <person name="Clum A."/>
            <person name="LaButti K.M."/>
            <person name="Lindquist E.A."/>
            <person name="Yee Ngan C."/>
            <person name="Ohm R.A."/>
            <person name="Salamov A.A."/>
            <person name="Grigoriev I.V."/>
            <person name="Spatafora J.W."/>
            <person name="Berbee M.L."/>
        </authorList>
    </citation>
    <scope>NUCLEOTIDE SEQUENCE [LARGE SCALE GENOMIC DNA]</scope>
    <source>
        <strain evidence="1 2">JEL478</strain>
    </source>
</reference>
<dbReference type="AlphaFoldDB" id="A0A139AGH0"/>
<evidence type="ECO:0000313" key="1">
    <source>
        <dbReference type="EMBL" id="KXS15664.1"/>
    </source>
</evidence>
<organism evidence="1 2">
    <name type="scientific">Gonapodya prolifera (strain JEL478)</name>
    <name type="common">Monoblepharis prolifera</name>
    <dbReference type="NCBI Taxonomy" id="1344416"/>
    <lineage>
        <taxon>Eukaryota</taxon>
        <taxon>Fungi</taxon>
        <taxon>Fungi incertae sedis</taxon>
        <taxon>Chytridiomycota</taxon>
        <taxon>Chytridiomycota incertae sedis</taxon>
        <taxon>Monoblepharidomycetes</taxon>
        <taxon>Monoblepharidales</taxon>
        <taxon>Gonapodyaceae</taxon>
        <taxon>Gonapodya</taxon>
    </lineage>
</organism>
<protein>
    <submittedName>
        <fullName evidence="1">Uncharacterized protein</fullName>
    </submittedName>
</protein>
<accession>A0A139AGH0</accession>
<proteinExistence type="predicted"/>
<name>A0A139AGH0_GONPJ</name>
<feature type="non-terminal residue" evidence="1">
    <location>
        <position position="103"/>
    </location>
</feature>
<evidence type="ECO:0000313" key="2">
    <source>
        <dbReference type="Proteomes" id="UP000070544"/>
    </source>
</evidence>